<name>A0A391P144_9EUKA</name>
<organism evidence="1 2">
    <name type="scientific">Kipferlia bialata</name>
    <dbReference type="NCBI Taxonomy" id="797122"/>
    <lineage>
        <taxon>Eukaryota</taxon>
        <taxon>Metamonada</taxon>
        <taxon>Carpediemonas-like organisms</taxon>
        <taxon>Kipferlia</taxon>
    </lineage>
</organism>
<reference evidence="1 2" key="1">
    <citation type="journal article" date="2018" name="PLoS ONE">
        <title>The draft genome of Kipferlia bialata reveals reductive genome evolution in fornicate parasites.</title>
        <authorList>
            <person name="Tanifuji G."/>
            <person name="Takabayashi S."/>
            <person name="Kume K."/>
            <person name="Takagi M."/>
            <person name="Nakayama T."/>
            <person name="Kamikawa R."/>
            <person name="Inagaki Y."/>
            <person name="Hashimoto T."/>
        </authorList>
    </citation>
    <scope>NUCLEOTIDE SEQUENCE [LARGE SCALE GENOMIC DNA]</scope>
    <source>
        <strain evidence="1">NY0173</strain>
    </source>
</reference>
<evidence type="ECO:0000313" key="1">
    <source>
        <dbReference type="EMBL" id="GCA64808.1"/>
    </source>
</evidence>
<sequence>MGVERHRLGWLGSSIQNNSFHCLLLALSGDVA</sequence>
<gene>
    <name evidence="1" type="ORF">KIPB_015439</name>
</gene>
<protein>
    <submittedName>
        <fullName evidence="1">Uncharacterized protein</fullName>
    </submittedName>
</protein>
<dbReference type="EMBL" id="BDIP01008652">
    <property type="protein sequence ID" value="GCA64808.1"/>
    <property type="molecule type" value="Genomic_DNA"/>
</dbReference>
<accession>A0A391P144</accession>
<dbReference type="Proteomes" id="UP000265618">
    <property type="component" value="Unassembled WGS sequence"/>
</dbReference>
<feature type="non-terminal residue" evidence="1">
    <location>
        <position position="32"/>
    </location>
</feature>
<keyword evidence="2" id="KW-1185">Reference proteome</keyword>
<comment type="caution">
    <text evidence="1">The sequence shown here is derived from an EMBL/GenBank/DDBJ whole genome shotgun (WGS) entry which is preliminary data.</text>
</comment>
<dbReference type="AlphaFoldDB" id="A0A391P144"/>
<evidence type="ECO:0000313" key="2">
    <source>
        <dbReference type="Proteomes" id="UP000265618"/>
    </source>
</evidence>
<proteinExistence type="predicted"/>